<gene>
    <name evidence="1" type="ORF">ERS132370_00091</name>
</gene>
<reference evidence="1 2" key="1">
    <citation type="submission" date="2016-02" db="EMBL/GenBank/DDBJ databases">
        <authorList>
            <consortium name="Pathogen Informatics"/>
        </authorList>
    </citation>
    <scope>NUCLEOTIDE SEQUENCE [LARGE SCALE GENOMIC DNA]</scope>
    <source>
        <strain evidence="1 2">LSS8</strain>
    </source>
</reference>
<name>A0A0Z8IPG5_STRSU</name>
<evidence type="ECO:0000313" key="1">
    <source>
        <dbReference type="EMBL" id="CYV39144.1"/>
    </source>
</evidence>
<dbReference type="RefSeq" id="WP_044669073.1">
    <property type="nucleotide sequence ID" value="NZ_CEJO01000026.1"/>
</dbReference>
<evidence type="ECO:0000313" key="2">
    <source>
        <dbReference type="Proteomes" id="UP000072933"/>
    </source>
</evidence>
<dbReference type="Proteomes" id="UP000072933">
    <property type="component" value="Unassembled WGS sequence"/>
</dbReference>
<dbReference type="EMBL" id="FIID01000001">
    <property type="protein sequence ID" value="CYV39144.1"/>
    <property type="molecule type" value="Genomic_DNA"/>
</dbReference>
<organism evidence="1 2">
    <name type="scientific">Streptococcus suis</name>
    <dbReference type="NCBI Taxonomy" id="1307"/>
    <lineage>
        <taxon>Bacteria</taxon>
        <taxon>Bacillati</taxon>
        <taxon>Bacillota</taxon>
        <taxon>Bacilli</taxon>
        <taxon>Lactobacillales</taxon>
        <taxon>Streptococcaceae</taxon>
        <taxon>Streptococcus</taxon>
    </lineage>
</organism>
<protein>
    <submittedName>
        <fullName evidence="1">Uncharacterized protein</fullName>
    </submittedName>
</protein>
<accession>A0A0Z8IPG5</accession>
<sequence>MNKRIKKKKQKAAYKIPKQIIRLARRWTELDSEMVFMAEFRDIENGHYPKKLVENCVRKYKRINDFLINIESDTIFRSGFIICHGAYGDEQFDGEYCDQSCGYSEDDYHGVYYYPIGENLYFAYNYEC</sequence>
<dbReference type="AlphaFoldDB" id="A0A0Z8IPG5"/>
<proteinExistence type="predicted"/>